<evidence type="ECO:0000256" key="1">
    <source>
        <dbReference type="ARBA" id="ARBA00006249"/>
    </source>
</evidence>
<proteinExistence type="inferred from homology"/>
<name>A0A8I0DP47_9FIRM</name>
<evidence type="ECO:0000256" key="6">
    <source>
        <dbReference type="ARBA" id="ARBA00022837"/>
    </source>
</evidence>
<keyword evidence="3" id="KW-0479">Metal-binding</keyword>
<evidence type="ECO:0000313" key="8">
    <source>
        <dbReference type="EMBL" id="MBC5651244.1"/>
    </source>
</evidence>
<keyword evidence="2" id="KW-0719">Serine esterase</keyword>
<evidence type="ECO:0000256" key="5">
    <source>
        <dbReference type="ARBA" id="ARBA00022801"/>
    </source>
</evidence>
<dbReference type="PANTHER" id="PTHR33938">
    <property type="entry name" value="FERULOYL ESTERASE B-RELATED"/>
    <property type="match status" value="1"/>
</dbReference>
<keyword evidence="7" id="KW-1015">Disulfide bond</keyword>
<keyword evidence="4" id="KW-0732">Signal</keyword>
<dbReference type="SUPFAM" id="SSF53474">
    <property type="entry name" value="alpha/beta-Hydrolases"/>
    <property type="match status" value="1"/>
</dbReference>
<dbReference type="PANTHER" id="PTHR33938:SF8">
    <property type="entry name" value="CARBOXYLIC ESTER HYDROLASE"/>
    <property type="match status" value="1"/>
</dbReference>
<evidence type="ECO:0000313" key="9">
    <source>
        <dbReference type="Proteomes" id="UP000652847"/>
    </source>
</evidence>
<keyword evidence="9" id="KW-1185">Reference proteome</keyword>
<evidence type="ECO:0000256" key="2">
    <source>
        <dbReference type="ARBA" id="ARBA00022487"/>
    </source>
</evidence>
<keyword evidence="5 8" id="KW-0378">Hydrolase</keyword>
<dbReference type="InterPro" id="IPR011118">
    <property type="entry name" value="Tannase/feruloyl_esterase"/>
</dbReference>
<reference evidence="8 9" key="1">
    <citation type="submission" date="2020-08" db="EMBL/GenBank/DDBJ databases">
        <title>Genome public.</title>
        <authorList>
            <person name="Liu C."/>
            <person name="Sun Q."/>
        </authorList>
    </citation>
    <scope>NUCLEOTIDE SEQUENCE [LARGE SCALE GENOMIC DNA]</scope>
    <source>
        <strain evidence="8 9">BX17</strain>
    </source>
</reference>
<dbReference type="AlphaFoldDB" id="A0A8I0DP47"/>
<protein>
    <submittedName>
        <fullName evidence="8">Tannase/feruloyl esterase family alpha/beta hydrolase</fullName>
    </submittedName>
</protein>
<sequence length="512" mass="57956">MLEKEKIRFFDTERLTETKDFSAHCKTSYLQSALKDRFPDMKFQVTSASINRTGMYVSKEAAWIKLIGGDNRIRNLPPYCEVTIDVSTGRHTQTIIIWSPFAWNDRFAGTAGGGTCTGGREQINTPNNTQRGWTMGYALINGFTCATTDSGNQGSCSKWGRDRECLENWSYRGTHNMTIFGKAVAEILHGRPVRYSYMNGGSGGGRQSLAEAQFYPNDYDGIWASCPAINWTQFLASGLWAVTVMNEYDHILGFHKINAFRDAVHNSVGGKENYFRVEERIDFDPYTILGQKTKGGKITEKDCLVMQEIWKGPHTTGNDFLWYSFLPGGTFWNKIIPIGSFYYPLIGKRPKCFSLVEQYVHLAFEDPKKDLLHLKIRDFEKVFDTCIRKLGWLSCDHADLRPFANAGGKLIIDHGLDDPLIPVEGTIDYYHHMREIHGGQNFIDRFCRLYINPGDGHGNCHTNGPGMTESTGIQALMNWVEHNKAPENLPAVLVNQKTGKTIRKGIVKPWRV</sequence>
<keyword evidence="6" id="KW-0106">Calcium</keyword>
<dbReference type="EMBL" id="JACOOT010000020">
    <property type="protein sequence ID" value="MBC5651244.1"/>
    <property type="molecule type" value="Genomic_DNA"/>
</dbReference>
<dbReference type="Proteomes" id="UP000652847">
    <property type="component" value="Unassembled WGS sequence"/>
</dbReference>
<dbReference type="GO" id="GO:0052689">
    <property type="term" value="F:carboxylic ester hydrolase activity"/>
    <property type="evidence" value="ECO:0007669"/>
    <property type="project" value="UniProtKB-KW"/>
</dbReference>
<comment type="caution">
    <text evidence="8">The sequence shown here is derived from an EMBL/GenBank/DDBJ whole genome shotgun (WGS) entry which is preliminary data.</text>
</comment>
<dbReference type="Pfam" id="PF07519">
    <property type="entry name" value="Tannase"/>
    <property type="match status" value="2"/>
</dbReference>
<accession>A0A8I0DP47</accession>
<dbReference type="InterPro" id="IPR029058">
    <property type="entry name" value="AB_hydrolase_fold"/>
</dbReference>
<evidence type="ECO:0000256" key="3">
    <source>
        <dbReference type="ARBA" id="ARBA00022723"/>
    </source>
</evidence>
<dbReference type="RefSeq" id="WP_186901332.1">
    <property type="nucleotide sequence ID" value="NZ_JACOOT010000020.1"/>
</dbReference>
<gene>
    <name evidence="8" type="ORF">H8S54_09015</name>
</gene>
<evidence type="ECO:0000256" key="7">
    <source>
        <dbReference type="ARBA" id="ARBA00023157"/>
    </source>
</evidence>
<dbReference type="GO" id="GO:0046872">
    <property type="term" value="F:metal ion binding"/>
    <property type="evidence" value="ECO:0007669"/>
    <property type="project" value="UniProtKB-KW"/>
</dbReference>
<evidence type="ECO:0000256" key="4">
    <source>
        <dbReference type="ARBA" id="ARBA00022729"/>
    </source>
</evidence>
<organism evidence="8 9">
    <name type="scientific">Blautia segnis</name>
    <dbReference type="NCBI Taxonomy" id="2763030"/>
    <lineage>
        <taxon>Bacteria</taxon>
        <taxon>Bacillati</taxon>
        <taxon>Bacillota</taxon>
        <taxon>Clostridia</taxon>
        <taxon>Lachnospirales</taxon>
        <taxon>Lachnospiraceae</taxon>
        <taxon>Blautia</taxon>
    </lineage>
</organism>
<comment type="similarity">
    <text evidence="1">Belongs to the tannase family.</text>
</comment>